<evidence type="ECO:0000313" key="7">
    <source>
        <dbReference type="Proteomes" id="UP000230922"/>
    </source>
</evidence>
<dbReference type="InterPro" id="IPR052556">
    <property type="entry name" value="PolySynth_Transporter"/>
</dbReference>
<sequence>MTERVSKNIFWLTFSRAIALALLFLAYTQLFRYLGPFGSGQYQFVLSYVLIFSTIVDFGVQQFITKKMAEDPENTKKYFQNFLVFEALLSILLYVVLISIAFFRQFDPLIIKAISITGLGMMANAMTYPFLAVMTAKQDLKKVALINFINSCVNISIIFLAIALQKYIVFLASIQLTFGLIDLALYRVFIRKHIPVPEVFKALGRFEFSIIKNILKSAWPFALLVGFSAIYNRIDVIIISRMLDYTQTGLYTAAYKFFDILNFFPASVSHVLFPVLAALMAKQLISDVKLTLEKYLKLMIAIALPVAVGGTLLSKQLILLIAGPEFLPAAPVLAILIWSVAILFIYIPMNSLIISQLTKFAVMITAVNVAVNIAGNIILLPIIGIKAAAIMTVVSESLQGLFYFYFVWKNITHFKFLSILWKPVLAAAVMGLALWKLSGLNVLVLIAIGAFIYAVMLTITRFISKGELGLVLNFFKPDPPISHT</sequence>
<feature type="transmembrane region" description="Helical" evidence="5">
    <location>
        <begin position="329"/>
        <end position="348"/>
    </location>
</feature>
<feature type="transmembrane region" description="Helical" evidence="5">
    <location>
        <begin position="218"/>
        <end position="240"/>
    </location>
</feature>
<proteinExistence type="predicted"/>
<feature type="transmembrane region" description="Helical" evidence="5">
    <location>
        <begin position="42"/>
        <end position="60"/>
    </location>
</feature>
<feature type="transmembrane region" description="Helical" evidence="5">
    <location>
        <begin position="109"/>
        <end position="131"/>
    </location>
</feature>
<feature type="transmembrane region" description="Helical" evidence="5">
    <location>
        <begin position="360"/>
        <end position="383"/>
    </location>
</feature>
<feature type="transmembrane region" description="Helical" evidence="5">
    <location>
        <begin position="81"/>
        <end position="103"/>
    </location>
</feature>
<dbReference type="GO" id="GO:0016020">
    <property type="term" value="C:membrane"/>
    <property type="evidence" value="ECO:0007669"/>
    <property type="project" value="UniProtKB-SubCell"/>
</dbReference>
<dbReference type="PANTHER" id="PTHR43424:SF1">
    <property type="entry name" value="LOCUS PUTATIVE PROTEIN 1-RELATED"/>
    <property type="match status" value="1"/>
</dbReference>
<organism evidence="6 7">
    <name type="scientific">Candidatus Doudnabacteria bacterium CG10_big_fil_rev_8_21_14_0_10_42_18</name>
    <dbReference type="NCBI Taxonomy" id="1974552"/>
    <lineage>
        <taxon>Bacteria</taxon>
        <taxon>Candidatus Doudnaibacteriota</taxon>
    </lineage>
</organism>
<feature type="transmembrane region" description="Helical" evidence="5">
    <location>
        <begin position="168"/>
        <end position="186"/>
    </location>
</feature>
<comment type="caution">
    <text evidence="6">The sequence shown here is derived from an EMBL/GenBank/DDBJ whole genome shotgun (WGS) entry which is preliminary data.</text>
</comment>
<dbReference type="PANTHER" id="PTHR43424">
    <property type="entry name" value="LOCUS PUTATIVE PROTEIN 1-RELATED"/>
    <property type="match status" value="1"/>
</dbReference>
<evidence type="ECO:0000256" key="1">
    <source>
        <dbReference type="ARBA" id="ARBA00004141"/>
    </source>
</evidence>
<protein>
    <submittedName>
        <fullName evidence="6">Uncharacterized protein</fullName>
    </submittedName>
</protein>
<evidence type="ECO:0000313" key="6">
    <source>
        <dbReference type="EMBL" id="PIR96120.1"/>
    </source>
</evidence>
<keyword evidence="4 5" id="KW-0472">Membrane</keyword>
<feature type="transmembrane region" description="Helical" evidence="5">
    <location>
        <begin position="419"/>
        <end position="437"/>
    </location>
</feature>
<comment type="subcellular location">
    <subcellularLocation>
        <location evidence="1">Membrane</location>
        <topology evidence="1">Multi-pass membrane protein</topology>
    </subcellularLocation>
</comment>
<keyword evidence="3 5" id="KW-1133">Transmembrane helix</keyword>
<evidence type="ECO:0000256" key="2">
    <source>
        <dbReference type="ARBA" id="ARBA00022692"/>
    </source>
</evidence>
<reference evidence="7" key="1">
    <citation type="submission" date="2017-09" db="EMBL/GenBank/DDBJ databases">
        <title>Depth-based differentiation of microbial function through sediment-hosted aquifers and enrichment of novel symbionts in the deep terrestrial subsurface.</title>
        <authorList>
            <person name="Probst A.J."/>
            <person name="Ladd B."/>
            <person name="Jarett J.K."/>
            <person name="Geller-Mcgrath D.E."/>
            <person name="Sieber C.M.K."/>
            <person name="Emerson J.B."/>
            <person name="Anantharaman K."/>
            <person name="Thomas B.C."/>
            <person name="Malmstrom R."/>
            <person name="Stieglmeier M."/>
            <person name="Klingl A."/>
            <person name="Woyke T."/>
            <person name="Ryan C.M."/>
            <person name="Banfield J.F."/>
        </authorList>
    </citation>
    <scope>NUCLEOTIDE SEQUENCE [LARGE SCALE GENOMIC DNA]</scope>
</reference>
<dbReference type="AlphaFoldDB" id="A0A2H0VCU1"/>
<dbReference type="Pfam" id="PF01943">
    <property type="entry name" value="Polysacc_synt"/>
    <property type="match status" value="1"/>
</dbReference>
<evidence type="ECO:0000256" key="4">
    <source>
        <dbReference type="ARBA" id="ARBA00023136"/>
    </source>
</evidence>
<feature type="transmembrane region" description="Helical" evidence="5">
    <location>
        <begin position="9"/>
        <end position="30"/>
    </location>
</feature>
<gene>
    <name evidence="6" type="ORF">COT92_02855</name>
</gene>
<feature type="transmembrane region" description="Helical" evidence="5">
    <location>
        <begin position="300"/>
        <end position="323"/>
    </location>
</feature>
<feature type="transmembrane region" description="Helical" evidence="5">
    <location>
        <begin position="260"/>
        <end position="279"/>
    </location>
</feature>
<dbReference type="EMBL" id="PFAK01000046">
    <property type="protein sequence ID" value="PIR96120.1"/>
    <property type="molecule type" value="Genomic_DNA"/>
</dbReference>
<dbReference type="InterPro" id="IPR002797">
    <property type="entry name" value="Polysacc_synth"/>
</dbReference>
<feature type="transmembrane region" description="Helical" evidence="5">
    <location>
        <begin position="143"/>
        <end position="162"/>
    </location>
</feature>
<evidence type="ECO:0000256" key="5">
    <source>
        <dbReference type="SAM" id="Phobius"/>
    </source>
</evidence>
<keyword evidence="2 5" id="KW-0812">Transmembrane</keyword>
<accession>A0A2H0VCU1</accession>
<dbReference type="Proteomes" id="UP000230922">
    <property type="component" value="Unassembled WGS sequence"/>
</dbReference>
<evidence type="ECO:0000256" key="3">
    <source>
        <dbReference type="ARBA" id="ARBA00022989"/>
    </source>
</evidence>
<feature type="transmembrane region" description="Helical" evidence="5">
    <location>
        <begin position="443"/>
        <end position="463"/>
    </location>
</feature>
<name>A0A2H0VCU1_9BACT</name>
<dbReference type="CDD" id="cd13128">
    <property type="entry name" value="MATE_Wzx_like"/>
    <property type="match status" value="1"/>
</dbReference>